<dbReference type="Proteomes" id="UP000199440">
    <property type="component" value="Unassembled WGS sequence"/>
</dbReference>
<evidence type="ECO:0000256" key="2">
    <source>
        <dbReference type="ARBA" id="ARBA00009023"/>
    </source>
</evidence>
<evidence type="ECO:0000256" key="3">
    <source>
        <dbReference type="ARBA" id="ARBA00022448"/>
    </source>
</evidence>
<dbReference type="OrthoDB" id="9776801at2"/>
<evidence type="ECO:0000256" key="4">
    <source>
        <dbReference type="ARBA" id="ARBA00022729"/>
    </source>
</evidence>
<evidence type="ECO:0000313" key="6">
    <source>
        <dbReference type="Proteomes" id="UP000199440"/>
    </source>
</evidence>
<keyword evidence="3" id="KW-0813">Transport</keyword>
<dbReference type="GO" id="GO:0030288">
    <property type="term" value="C:outer membrane-bounded periplasmic space"/>
    <property type="evidence" value="ECO:0007669"/>
    <property type="project" value="InterPro"/>
</dbReference>
<dbReference type="GO" id="GO:0055085">
    <property type="term" value="P:transmembrane transport"/>
    <property type="evidence" value="ECO:0007669"/>
    <property type="project" value="InterPro"/>
</dbReference>
<dbReference type="PROSITE" id="PS51257">
    <property type="entry name" value="PROKAR_LIPOPROTEIN"/>
    <property type="match status" value="1"/>
</dbReference>
<keyword evidence="5" id="KW-0675">Receptor</keyword>
<dbReference type="AlphaFoldDB" id="A0A1G9SPP0"/>
<keyword evidence="4" id="KW-0732">Signal</keyword>
<gene>
    <name evidence="5" type="ORF">SAMN04488514_10847</name>
</gene>
<dbReference type="PANTHER" id="PTHR33376">
    <property type="match status" value="1"/>
</dbReference>
<dbReference type="PANTHER" id="PTHR33376:SF4">
    <property type="entry name" value="SIALIC ACID-BINDING PERIPLASMIC PROTEIN SIAP"/>
    <property type="match status" value="1"/>
</dbReference>
<dbReference type="NCBIfam" id="NF037995">
    <property type="entry name" value="TRAP_S1"/>
    <property type="match status" value="1"/>
</dbReference>
<sequence>MSISIKTKHTTRRLCHLILLFLVLSGCSPKEEPEFLLRTALLVNEDHTWFKAFVYFGGILEERSDGRIKVEIYPSEQLAKEIEAIRLIQAEVIDMTTTGSTLTNWFEAATFCELPFLMQDSTDMNRYINGPVGKLMEDEMIKKAGLRALGHFERGPRHLTSNRPIRHPDDLKGLIIRVPNVPAFVTTWSALGAKPTPMAFSEVFTSLQQGTIQAQENPFAMINNAGFSEVQKYLNLTGHVISWVYPVVGEKQFQKLPPDLQEIFLQAGKEMQAYEHRLFLENEKSVQNELKADGMQFIEVDKEAFAKKCEQAIYDSLSPEMQKIYDELKQEKDDAI</sequence>
<organism evidence="5 6">
    <name type="scientific">Kriegella aquimaris</name>
    <dbReference type="NCBI Taxonomy" id="192904"/>
    <lineage>
        <taxon>Bacteria</taxon>
        <taxon>Pseudomonadati</taxon>
        <taxon>Bacteroidota</taxon>
        <taxon>Flavobacteriia</taxon>
        <taxon>Flavobacteriales</taxon>
        <taxon>Flavobacteriaceae</taxon>
        <taxon>Kriegella</taxon>
    </lineage>
</organism>
<dbReference type="InterPro" id="IPR038404">
    <property type="entry name" value="TRAP_DctP_sf"/>
</dbReference>
<comment type="similarity">
    <text evidence="2">Belongs to the bacterial solute-binding protein 7 family.</text>
</comment>
<dbReference type="InterPro" id="IPR004682">
    <property type="entry name" value="TRAP_DctP"/>
</dbReference>
<dbReference type="InterPro" id="IPR018389">
    <property type="entry name" value="DctP_fam"/>
</dbReference>
<reference evidence="6" key="1">
    <citation type="submission" date="2016-10" db="EMBL/GenBank/DDBJ databases">
        <authorList>
            <person name="Varghese N."/>
            <person name="Submissions S."/>
        </authorList>
    </citation>
    <scope>NUCLEOTIDE SEQUENCE [LARGE SCALE GENOMIC DNA]</scope>
    <source>
        <strain evidence="6">DSM 19886</strain>
    </source>
</reference>
<dbReference type="Gene3D" id="3.40.190.170">
    <property type="entry name" value="Bacterial extracellular solute-binding protein, family 7"/>
    <property type="match status" value="1"/>
</dbReference>
<proteinExistence type="inferred from homology"/>
<dbReference type="Pfam" id="PF03480">
    <property type="entry name" value="DctP"/>
    <property type="match status" value="1"/>
</dbReference>
<comment type="subcellular location">
    <subcellularLocation>
        <location evidence="1">Cell envelope</location>
    </subcellularLocation>
</comment>
<protein>
    <submittedName>
        <fullName evidence="5">Tripartite ATP-independent transporter solute receptor, DctP family</fullName>
    </submittedName>
</protein>
<evidence type="ECO:0000313" key="5">
    <source>
        <dbReference type="EMBL" id="SDM37327.1"/>
    </source>
</evidence>
<dbReference type="NCBIfam" id="TIGR00787">
    <property type="entry name" value="dctP"/>
    <property type="match status" value="1"/>
</dbReference>
<dbReference type="EMBL" id="FNGV01000008">
    <property type="protein sequence ID" value="SDM37327.1"/>
    <property type="molecule type" value="Genomic_DNA"/>
</dbReference>
<keyword evidence="6" id="KW-1185">Reference proteome</keyword>
<dbReference type="RefSeq" id="WP_089891331.1">
    <property type="nucleotide sequence ID" value="NZ_FNGV01000008.1"/>
</dbReference>
<accession>A0A1G9SPP0</accession>
<dbReference type="CDD" id="cd13603">
    <property type="entry name" value="PBP2_TRAP_Siap_TeaA_like"/>
    <property type="match status" value="1"/>
</dbReference>
<dbReference type="STRING" id="192904.SAMN04488514_10847"/>
<evidence type="ECO:0000256" key="1">
    <source>
        <dbReference type="ARBA" id="ARBA00004196"/>
    </source>
</evidence>
<dbReference type="PIRSF" id="PIRSF006470">
    <property type="entry name" value="DctB"/>
    <property type="match status" value="1"/>
</dbReference>
<name>A0A1G9SPP0_9FLAO</name>